<keyword evidence="3" id="KW-0732">Signal</keyword>
<dbReference type="PIRSF" id="PIRSF005962">
    <property type="entry name" value="Pept_M20D_amidohydro"/>
    <property type="match status" value="1"/>
</dbReference>
<dbReference type="Gene3D" id="3.40.630.10">
    <property type="entry name" value="Zn peptidases"/>
    <property type="match status" value="1"/>
</dbReference>
<evidence type="ECO:0000256" key="1">
    <source>
        <dbReference type="ARBA" id="ARBA00022801"/>
    </source>
</evidence>
<comment type="cofactor">
    <cofactor evidence="2">
        <name>Mn(2+)</name>
        <dbReference type="ChEBI" id="CHEBI:29035"/>
    </cofactor>
    <text evidence="2">The Mn(2+) ion enhances activity.</text>
</comment>
<evidence type="ECO:0000256" key="3">
    <source>
        <dbReference type="SAM" id="SignalP"/>
    </source>
</evidence>
<dbReference type="InterPro" id="IPR017439">
    <property type="entry name" value="Amidohydrolase"/>
</dbReference>
<feature type="binding site" evidence="2">
    <location>
        <position position="204"/>
    </location>
    <ligand>
        <name>Mn(2+)</name>
        <dbReference type="ChEBI" id="CHEBI:29035"/>
        <label>2</label>
    </ligand>
</feature>
<feature type="binding site" evidence="2">
    <location>
        <position position="143"/>
    </location>
    <ligand>
        <name>Mn(2+)</name>
        <dbReference type="ChEBI" id="CHEBI:29035"/>
        <label>2</label>
    </ligand>
</feature>
<dbReference type="InterPro" id="IPR002933">
    <property type="entry name" value="Peptidase_M20"/>
</dbReference>
<feature type="signal peptide" evidence="3">
    <location>
        <begin position="1"/>
        <end position="25"/>
    </location>
</feature>
<dbReference type="NCBIfam" id="TIGR01891">
    <property type="entry name" value="amidohydrolases"/>
    <property type="match status" value="1"/>
</dbReference>
<dbReference type="GO" id="GO:0047980">
    <property type="term" value="F:hippurate hydrolase activity"/>
    <property type="evidence" value="ECO:0007669"/>
    <property type="project" value="UniProtKB-EC"/>
</dbReference>
<evidence type="ECO:0000313" key="5">
    <source>
        <dbReference type="EMBL" id="NYF90269.1"/>
    </source>
</evidence>
<dbReference type="EMBL" id="JACCCU010000001">
    <property type="protein sequence ID" value="NYF90269.1"/>
    <property type="molecule type" value="Genomic_DNA"/>
</dbReference>
<sequence length="446" mass="47212">MQTWQRIAVCWITATAVGMAIPSRAQEVSALVEKQLPDFLTTYKSIHAAPELSHHEAQTSALLAGELRKAGYSVTERVGKYPDGSQAYGVVAILKNGAGPTLLIRTDLDALPVTEKTSLPYASSVRSKNPAGQDVGVMHACGHDVHITTIIGVARNMAALMSQWHGTLMLIGQPSEETIDGAKAMLADHLYERFGQPDLAIALHDANFAAGKVSVVSGPALASSTSIDVVMRGVGSHGAAPEAGKDPIVMASEFVVAAQTIVSRSIAPDQPAVVTVGDIHGGTKRNIIPDEVKMELTTRCYSEAVRQAIIEGVRRTAKGIAIAAGVPEDRMPLVTVLEGESTPATINDAVLAARLQKIFVEKLGVENVVERKPVMGSEDFGIFSLDHKIPAVIFWLGAYDPAKVAESERTGSVLPSPHSPFFAPLPEPTIRTGVTAMTDAAVSLLQ</sequence>
<comment type="caution">
    <text evidence="5">The sequence shown here is derived from an EMBL/GenBank/DDBJ whole genome shotgun (WGS) entry which is preliminary data.</text>
</comment>
<organism evidence="5 6">
    <name type="scientific">Tunturiibacter lichenicola</name>
    <dbReference type="NCBI Taxonomy" id="2051959"/>
    <lineage>
        <taxon>Bacteria</taxon>
        <taxon>Pseudomonadati</taxon>
        <taxon>Acidobacteriota</taxon>
        <taxon>Terriglobia</taxon>
        <taxon>Terriglobales</taxon>
        <taxon>Acidobacteriaceae</taxon>
        <taxon>Tunturiibacter</taxon>
    </lineage>
</organism>
<proteinExistence type="predicted"/>
<dbReference type="Proteomes" id="UP000564385">
    <property type="component" value="Unassembled WGS sequence"/>
</dbReference>
<feature type="domain" description="Peptidase M20 dimerisation" evidence="4">
    <location>
        <begin position="224"/>
        <end position="316"/>
    </location>
</feature>
<dbReference type="GO" id="GO:0046872">
    <property type="term" value="F:metal ion binding"/>
    <property type="evidence" value="ECO:0007669"/>
    <property type="project" value="UniProtKB-KW"/>
</dbReference>
<name>A0A852VGU2_9BACT</name>
<dbReference type="InterPro" id="IPR011650">
    <property type="entry name" value="Peptidase_M20_dimer"/>
</dbReference>
<dbReference type="Gene3D" id="3.30.70.360">
    <property type="match status" value="1"/>
</dbReference>
<protein>
    <submittedName>
        <fullName evidence="5">Hippurate hydrolase</fullName>
        <ecNumber evidence="5">3.5.1.32</ecNumber>
    </submittedName>
</protein>
<evidence type="ECO:0000313" key="6">
    <source>
        <dbReference type="Proteomes" id="UP000564385"/>
    </source>
</evidence>
<dbReference type="SUPFAM" id="SSF55031">
    <property type="entry name" value="Bacterial exopeptidase dimerisation domain"/>
    <property type="match status" value="1"/>
</dbReference>
<dbReference type="EC" id="3.5.1.32" evidence="5"/>
<dbReference type="PANTHER" id="PTHR11014">
    <property type="entry name" value="PEPTIDASE M20 FAMILY MEMBER"/>
    <property type="match status" value="1"/>
</dbReference>
<feature type="binding site" evidence="2">
    <location>
        <position position="177"/>
    </location>
    <ligand>
        <name>Mn(2+)</name>
        <dbReference type="ChEBI" id="CHEBI:29035"/>
        <label>2</label>
    </ligand>
</feature>
<keyword evidence="2" id="KW-0479">Metal-binding</keyword>
<dbReference type="Pfam" id="PF01546">
    <property type="entry name" value="Peptidase_M20"/>
    <property type="match status" value="1"/>
</dbReference>
<keyword evidence="2" id="KW-0464">Manganese</keyword>
<dbReference type="SUPFAM" id="SSF53187">
    <property type="entry name" value="Zn-dependent exopeptidases"/>
    <property type="match status" value="1"/>
</dbReference>
<dbReference type="Pfam" id="PF07687">
    <property type="entry name" value="M20_dimer"/>
    <property type="match status" value="1"/>
</dbReference>
<evidence type="ECO:0000259" key="4">
    <source>
        <dbReference type="Pfam" id="PF07687"/>
    </source>
</evidence>
<dbReference type="AlphaFoldDB" id="A0A852VGU2"/>
<accession>A0A852VGU2</accession>
<keyword evidence="1 5" id="KW-0378">Hydrolase</keyword>
<dbReference type="InterPro" id="IPR036264">
    <property type="entry name" value="Bact_exopeptidase_dim_dom"/>
</dbReference>
<reference evidence="5 6" key="1">
    <citation type="submission" date="2020-07" db="EMBL/GenBank/DDBJ databases">
        <title>Genomic Encyclopedia of Type Strains, Phase IV (KMG-V): Genome sequencing to study the core and pangenomes of soil and plant-associated prokaryotes.</title>
        <authorList>
            <person name="Whitman W."/>
        </authorList>
    </citation>
    <scope>NUCLEOTIDE SEQUENCE [LARGE SCALE GENOMIC DNA]</scope>
    <source>
        <strain evidence="5 6">M8UP22</strain>
    </source>
</reference>
<feature type="binding site" evidence="2">
    <location>
        <position position="418"/>
    </location>
    <ligand>
        <name>Mn(2+)</name>
        <dbReference type="ChEBI" id="CHEBI:29035"/>
        <label>2</label>
    </ligand>
</feature>
<feature type="binding site" evidence="2">
    <location>
        <position position="141"/>
    </location>
    <ligand>
        <name>Mn(2+)</name>
        <dbReference type="ChEBI" id="CHEBI:29035"/>
        <label>2</label>
    </ligand>
</feature>
<evidence type="ECO:0000256" key="2">
    <source>
        <dbReference type="PIRSR" id="PIRSR005962-1"/>
    </source>
</evidence>
<gene>
    <name evidence="5" type="ORF">HDF08_002336</name>
</gene>
<feature type="chain" id="PRO_5032429133" evidence="3">
    <location>
        <begin position="26"/>
        <end position="446"/>
    </location>
</feature>
<dbReference type="PANTHER" id="PTHR11014:SF63">
    <property type="entry name" value="METALLOPEPTIDASE, PUTATIVE (AFU_ORTHOLOGUE AFUA_6G09600)-RELATED"/>
    <property type="match status" value="1"/>
</dbReference>